<dbReference type="Proteomes" id="UP000199415">
    <property type="component" value="Unassembled WGS sequence"/>
</dbReference>
<evidence type="ECO:0000313" key="4">
    <source>
        <dbReference type="Proteomes" id="UP000199415"/>
    </source>
</evidence>
<dbReference type="SUPFAM" id="SSF110857">
    <property type="entry name" value="Gamma-glutamyl cyclotransferase-like"/>
    <property type="match status" value="1"/>
</dbReference>
<dbReference type="STRING" id="1082479.SAMN05216241_11053"/>
<dbReference type="AlphaFoldDB" id="A0A1G7TU47"/>
<dbReference type="InterPro" id="IPR013024">
    <property type="entry name" value="GGCT-like"/>
</dbReference>
<dbReference type="GO" id="GO:0005737">
    <property type="term" value="C:cytoplasm"/>
    <property type="evidence" value="ECO:0007669"/>
    <property type="project" value="TreeGrafter"/>
</dbReference>
<dbReference type="PANTHER" id="PTHR12192">
    <property type="entry name" value="CATION TRANSPORT PROTEIN CHAC-RELATED"/>
    <property type="match status" value="1"/>
</dbReference>
<dbReference type="Gene3D" id="3.10.490.10">
    <property type="entry name" value="Gamma-glutamyl cyclotransferase-like"/>
    <property type="match status" value="1"/>
</dbReference>
<keyword evidence="2" id="KW-0456">Lyase</keyword>
<sequence>MTRSDQSAKFYQGKPRLDPPPDADFWVFAYGSLIWRPGFPHLEVKRGLLRGYHRRFCVYSHTYRGTPDRPGLVLGLDRGGSCHGLVYRVPAAEGEWVMDYLHDREMVLGVYDPRWLAVDTDDGRVMAAGFVVDPGHPQYAGDISRAEMVRLIRQGEGRGGPCVDYLRNTVAHLDALDMHDHTLHELLREVDGAT</sequence>
<dbReference type="OrthoDB" id="9795692at2"/>
<dbReference type="InterPro" id="IPR036568">
    <property type="entry name" value="GGCT-like_sf"/>
</dbReference>
<reference evidence="3 4" key="1">
    <citation type="submission" date="2016-10" db="EMBL/GenBank/DDBJ databases">
        <authorList>
            <person name="de Groot N.N."/>
        </authorList>
    </citation>
    <scope>NUCLEOTIDE SEQUENCE [LARGE SCALE GENOMIC DNA]</scope>
    <source>
        <strain evidence="3 4">DSM 25584</strain>
    </source>
</reference>
<dbReference type="EMBL" id="FNCE01000010">
    <property type="protein sequence ID" value="SDG38090.1"/>
    <property type="molecule type" value="Genomic_DNA"/>
</dbReference>
<dbReference type="GO" id="GO:0061928">
    <property type="term" value="F:glutathione specific gamma-glutamylcyclotransferase activity"/>
    <property type="evidence" value="ECO:0007669"/>
    <property type="project" value="UniProtKB-EC"/>
</dbReference>
<dbReference type="GO" id="GO:0006751">
    <property type="term" value="P:glutathione catabolic process"/>
    <property type="evidence" value="ECO:0007669"/>
    <property type="project" value="InterPro"/>
</dbReference>
<dbReference type="RefSeq" id="WP_090021181.1">
    <property type="nucleotide sequence ID" value="NZ_FNCE01000010.1"/>
</dbReference>
<evidence type="ECO:0000313" key="3">
    <source>
        <dbReference type="EMBL" id="SDG38090.1"/>
    </source>
</evidence>
<dbReference type="EC" id="4.3.2.7" evidence="1"/>
<accession>A0A1G7TU47</accession>
<name>A0A1G7TU47_9PROT</name>
<protein>
    <recommendedName>
        <fullName evidence="1">glutathione-specific gamma-glutamylcyclotransferase</fullName>
        <ecNumber evidence="1">4.3.2.7</ecNumber>
    </recommendedName>
</protein>
<proteinExistence type="predicted"/>
<dbReference type="InterPro" id="IPR006840">
    <property type="entry name" value="ChaC"/>
</dbReference>
<gene>
    <name evidence="3" type="ORF">SAMN05216241_11053</name>
</gene>
<evidence type="ECO:0000256" key="1">
    <source>
        <dbReference type="ARBA" id="ARBA00012344"/>
    </source>
</evidence>
<organism evidence="3 4">
    <name type="scientific">Limimonas halophila</name>
    <dbReference type="NCBI Taxonomy" id="1082479"/>
    <lineage>
        <taxon>Bacteria</taxon>
        <taxon>Pseudomonadati</taxon>
        <taxon>Pseudomonadota</taxon>
        <taxon>Alphaproteobacteria</taxon>
        <taxon>Rhodospirillales</taxon>
        <taxon>Rhodovibrionaceae</taxon>
        <taxon>Limimonas</taxon>
    </lineage>
</organism>
<dbReference type="CDD" id="cd06661">
    <property type="entry name" value="GGCT_like"/>
    <property type="match status" value="1"/>
</dbReference>
<dbReference type="Pfam" id="PF04752">
    <property type="entry name" value="ChaC"/>
    <property type="match status" value="1"/>
</dbReference>
<evidence type="ECO:0000256" key="2">
    <source>
        <dbReference type="ARBA" id="ARBA00023239"/>
    </source>
</evidence>
<dbReference type="PANTHER" id="PTHR12192:SF2">
    <property type="entry name" value="GLUTATHIONE-SPECIFIC GAMMA-GLUTAMYLCYCLOTRANSFERASE 2"/>
    <property type="match status" value="1"/>
</dbReference>
<keyword evidence="4" id="KW-1185">Reference proteome</keyword>